<name>A0A8J0QWQ5_XENTR</name>
<keyword evidence="3" id="KW-0805">Transcription regulation</keyword>
<feature type="compositionally biased region" description="Basic and acidic residues" evidence="7">
    <location>
        <begin position="547"/>
        <end position="562"/>
    </location>
</feature>
<dbReference type="InterPro" id="IPR036638">
    <property type="entry name" value="HLH_DNA-bd_sf"/>
</dbReference>
<feature type="compositionally biased region" description="Polar residues" evidence="7">
    <location>
        <begin position="311"/>
        <end position="323"/>
    </location>
</feature>
<dbReference type="SUPFAM" id="SSF47459">
    <property type="entry name" value="HLH, helix-loop-helix DNA-binding domain"/>
    <property type="match status" value="1"/>
</dbReference>
<keyword evidence="4" id="KW-0238">DNA-binding</keyword>
<dbReference type="GO" id="GO:0005634">
    <property type="term" value="C:nucleus"/>
    <property type="evidence" value="ECO:0007669"/>
    <property type="project" value="UniProtKB-SubCell"/>
</dbReference>
<dbReference type="GO" id="GO:0003677">
    <property type="term" value="F:DNA binding"/>
    <property type="evidence" value="ECO:0007669"/>
    <property type="project" value="UniProtKB-KW"/>
</dbReference>
<keyword evidence="9" id="KW-1185">Reference proteome</keyword>
<keyword evidence="2" id="KW-0217">Developmental protein</keyword>
<feature type="compositionally biased region" description="Basic and acidic residues" evidence="7">
    <location>
        <begin position="578"/>
        <end position="590"/>
    </location>
</feature>
<dbReference type="OrthoDB" id="10034090at2759"/>
<dbReference type="Pfam" id="PF00010">
    <property type="entry name" value="HLH"/>
    <property type="match status" value="1"/>
</dbReference>
<dbReference type="PROSITE" id="PS50888">
    <property type="entry name" value="BHLH"/>
    <property type="match status" value="1"/>
</dbReference>
<feature type="region of interest" description="Disordered" evidence="7">
    <location>
        <begin position="261"/>
        <end position="323"/>
    </location>
</feature>
<evidence type="ECO:0000256" key="1">
    <source>
        <dbReference type="ARBA" id="ARBA00004123"/>
    </source>
</evidence>
<feature type="region of interest" description="Disordered" evidence="7">
    <location>
        <begin position="359"/>
        <end position="405"/>
    </location>
</feature>
<dbReference type="AGR" id="Xenbase:XB-GENE-5799694"/>
<feature type="compositionally biased region" description="Basic and acidic residues" evidence="7">
    <location>
        <begin position="93"/>
        <end position="105"/>
    </location>
</feature>
<evidence type="ECO:0000256" key="7">
    <source>
        <dbReference type="SAM" id="MobiDB-lite"/>
    </source>
</evidence>
<comment type="subcellular location">
    <subcellularLocation>
        <location evidence="1">Nucleus</location>
    </subcellularLocation>
</comment>
<dbReference type="PANTHER" id="PTHR11793:SF11">
    <property type="entry name" value="TRANSCRIPTION FACTOR 12"/>
    <property type="match status" value="1"/>
</dbReference>
<evidence type="ECO:0000313" key="9">
    <source>
        <dbReference type="Proteomes" id="UP000008143"/>
    </source>
</evidence>
<feature type="domain" description="BHLH" evidence="8">
    <location>
        <begin position="587"/>
        <end position="640"/>
    </location>
</feature>
<organism evidence="9 10">
    <name type="scientific">Xenopus tropicalis</name>
    <name type="common">Western clawed frog</name>
    <name type="synonym">Silurana tropicalis</name>
    <dbReference type="NCBI Taxonomy" id="8364"/>
    <lineage>
        <taxon>Eukaryota</taxon>
        <taxon>Metazoa</taxon>
        <taxon>Chordata</taxon>
        <taxon>Craniata</taxon>
        <taxon>Vertebrata</taxon>
        <taxon>Euteleostomi</taxon>
        <taxon>Amphibia</taxon>
        <taxon>Batrachia</taxon>
        <taxon>Anura</taxon>
        <taxon>Pipoidea</taxon>
        <taxon>Pipidae</taxon>
        <taxon>Xenopodinae</taxon>
        <taxon>Xenopus</taxon>
        <taxon>Silurana</taxon>
    </lineage>
</organism>
<feature type="compositionally biased region" description="Low complexity" evidence="7">
    <location>
        <begin position="482"/>
        <end position="498"/>
    </location>
</feature>
<dbReference type="Gene3D" id="4.10.280.10">
    <property type="entry name" value="Helix-loop-helix DNA-binding domain"/>
    <property type="match status" value="1"/>
</dbReference>
<feature type="region of interest" description="Disordered" evidence="7">
    <location>
        <begin position="482"/>
        <end position="504"/>
    </location>
</feature>
<dbReference type="Xenbase" id="XB-GENE-5799694">
    <property type="gene designation" value="tcf12"/>
</dbReference>
<dbReference type="GO" id="GO:0046983">
    <property type="term" value="F:protein dimerization activity"/>
    <property type="evidence" value="ECO:0007669"/>
    <property type="project" value="InterPro"/>
</dbReference>
<feature type="region of interest" description="Disordered" evidence="7">
    <location>
        <begin position="42"/>
        <end position="234"/>
    </location>
</feature>
<gene>
    <name evidence="10 11" type="primary">tcf12</name>
</gene>
<dbReference type="SMART" id="SM00353">
    <property type="entry name" value="HLH"/>
    <property type="match status" value="1"/>
</dbReference>
<reference evidence="10" key="1">
    <citation type="submission" date="2025-08" db="UniProtKB">
        <authorList>
            <consortium name="RefSeq"/>
        </authorList>
    </citation>
    <scope>IDENTIFICATION</scope>
    <source>
        <strain evidence="10">Nigerian</strain>
        <tissue evidence="10">Liver and blood</tissue>
    </source>
</reference>
<dbReference type="GeneID" id="100188922"/>
<keyword evidence="5" id="KW-0804">Transcription</keyword>
<evidence type="ECO:0000256" key="5">
    <source>
        <dbReference type="ARBA" id="ARBA00023163"/>
    </source>
</evidence>
<dbReference type="RefSeq" id="XP_002940299.2">
    <property type="nucleotide sequence ID" value="XM_002940253.5"/>
</dbReference>
<dbReference type="CDD" id="cd18945">
    <property type="entry name" value="bHLH_E-protein_TCF4_E2-2"/>
    <property type="match status" value="1"/>
</dbReference>
<dbReference type="AlphaFoldDB" id="A0A8J0QWQ5"/>
<feature type="compositionally biased region" description="Low complexity" evidence="7">
    <location>
        <begin position="363"/>
        <end position="377"/>
    </location>
</feature>
<dbReference type="InterPro" id="IPR051098">
    <property type="entry name" value="NeuroDiff_E-box_TFs"/>
</dbReference>
<proteinExistence type="predicted"/>
<dbReference type="KEGG" id="xtr:100188922"/>
<feature type="region of interest" description="Disordered" evidence="7">
    <location>
        <begin position="666"/>
        <end position="692"/>
    </location>
</feature>
<feature type="compositionally biased region" description="Polar residues" evidence="7">
    <location>
        <begin position="384"/>
        <end position="405"/>
    </location>
</feature>
<feature type="compositionally biased region" description="Low complexity" evidence="7">
    <location>
        <begin position="266"/>
        <end position="280"/>
    </location>
</feature>
<evidence type="ECO:0000259" key="8">
    <source>
        <dbReference type="PROSITE" id="PS50888"/>
    </source>
</evidence>
<feature type="compositionally biased region" description="Low complexity" evidence="7">
    <location>
        <begin position="151"/>
        <end position="175"/>
    </location>
</feature>
<feature type="compositionally biased region" description="Polar residues" evidence="7">
    <location>
        <begin position="43"/>
        <end position="61"/>
    </location>
</feature>
<evidence type="ECO:0000256" key="2">
    <source>
        <dbReference type="ARBA" id="ARBA00022473"/>
    </source>
</evidence>
<evidence type="ECO:0000256" key="3">
    <source>
        <dbReference type="ARBA" id="ARBA00023015"/>
    </source>
</evidence>
<protein>
    <submittedName>
        <fullName evidence="10">Transcription factor 12 isoform X5</fullName>
    </submittedName>
</protein>
<dbReference type="InterPro" id="IPR011598">
    <property type="entry name" value="bHLH_dom"/>
</dbReference>
<feature type="region of interest" description="Disordered" evidence="7">
    <location>
        <begin position="533"/>
        <end position="590"/>
    </location>
</feature>
<evidence type="ECO:0000313" key="10">
    <source>
        <dbReference type="RefSeq" id="XP_002940299.2"/>
    </source>
</evidence>
<dbReference type="PANTHER" id="PTHR11793">
    <property type="entry name" value="BASIC HELIX-LOOP-HELIX TRANSCRIPTION FACTOR"/>
    <property type="match status" value="1"/>
</dbReference>
<dbReference type="FunFam" id="4.10.280.10:FF:000001">
    <property type="entry name" value="Putative transcription factor 12"/>
    <property type="match status" value="1"/>
</dbReference>
<evidence type="ECO:0000313" key="11">
    <source>
        <dbReference type="Xenbase" id="XB-GENE-5799694"/>
    </source>
</evidence>
<sequence>MNPQQRMAAIGTDKELSDLLDFSAVRYPSGSSFGFFHTMFSPPVNSGKTRPTTLGSSQFSGSGMDERSGASWGTSGQLSPSYESSRGFTDSPHYSDHLNDSRLGPHEGLSPTPFMNSNLMGKTSDRGPFPLFGRDSAVPGCQPGLVRADIGLGSSGQLPSSGKPGSPYFPFSASSSRRRPLQDTPALDPVQTKKIRKVPPGLPSSVYAPSPNSDDFNRESPSYPSPKPPSSMFASTFFLQDGTHNSSELWNSSNGISQPGYGGMLGSSSSHMSQSSSFGSLHDRLNYPPHPVSPTDINASLPPMSSFHRGGNSSSTYVAASHTPPINGSDNLLGNRGNAAGSSQTGDALGKALASIYSPDHTSSSFPSNPSTPGGSPSPLPGANQWSRPGGQTPSSPSYENSLHSLQSRMEDRLDRLDDAIHVLRNHAVGPSTSMAADIHSLLGAAHNGPIASLTSNYGTAGLVANSRQTSMQVANHREESVSISSEHSVLSSTVSASNPEITHKPQENYRALSGVLTAQSVISNLAEIKTEHKEKDENIHDGVSSDDMKSDDESSQKDFKSSRGRTSSINEDEDLNPEQKLEREKERRMANNARERLRVRDINEAFKELGRMCQLHLKSEKPQTKLLILHQAVAVILNLEQQVRERNLNPKAACLKRREEEKVSAVSAEPPNTHPGAHPGLTDTTNPMGHM</sequence>
<dbReference type="Proteomes" id="UP000008143">
    <property type="component" value="Chromosome 3"/>
</dbReference>
<feature type="compositionally biased region" description="Polar residues" evidence="7">
    <location>
        <begin position="71"/>
        <end position="88"/>
    </location>
</feature>
<feature type="compositionally biased region" description="Polar residues" evidence="7">
    <location>
        <begin position="683"/>
        <end position="692"/>
    </location>
</feature>
<dbReference type="CTD" id="6938"/>
<keyword evidence="6" id="KW-0539">Nucleus</keyword>
<evidence type="ECO:0000256" key="4">
    <source>
        <dbReference type="ARBA" id="ARBA00023125"/>
    </source>
</evidence>
<accession>A0A8J0QWQ5</accession>
<evidence type="ECO:0000256" key="6">
    <source>
        <dbReference type="ARBA" id="ARBA00023242"/>
    </source>
</evidence>